<proteinExistence type="predicted"/>
<dbReference type="PANTHER" id="PTHR13754:SF13">
    <property type="entry name" value="METALLO-BETA-LACTAMASE SUPERFAMILY PROTEIN (AFU_ORTHOLOGUE AFUA_3G07630)"/>
    <property type="match status" value="1"/>
</dbReference>
<organism evidence="2 3">
    <name type="scientific">Jaapia argillacea MUCL 33604</name>
    <dbReference type="NCBI Taxonomy" id="933084"/>
    <lineage>
        <taxon>Eukaryota</taxon>
        <taxon>Fungi</taxon>
        <taxon>Dikarya</taxon>
        <taxon>Basidiomycota</taxon>
        <taxon>Agaricomycotina</taxon>
        <taxon>Agaricomycetes</taxon>
        <taxon>Agaricomycetidae</taxon>
        <taxon>Jaapiales</taxon>
        <taxon>Jaapiaceae</taxon>
        <taxon>Jaapia</taxon>
    </lineage>
</organism>
<dbReference type="OrthoDB" id="1470350at2759"/>
<accession>A0A067QA58</accession>
<dbReference type="CDD" id="cd07713">
    <property type="entry name" value="DHPS-like_MBL-fold"/>
    <property type="match status" value="1"/>
</dbReference>
<dbReference type="SUPFAM" id="SSF56281">
    <property type="entry name" value="Metallo-hydrolase/oxidoreductase"/>
    <property type="match status" value="1"/>
</dbReference>
<keyword evidence="3" id="KW-1185">Reference proteome</keyword>
<dbReference type="InParanoid" id="A0A067QA58"/>
<protein>
    <recommendedName>
        <fullName evidence="1">Metallo-beta-lactamase domain-containing protein</fullName>
    </recommendedName>
</protein>
<gene>
    <name evidence="2" type="ORF">JAAARDRAFT_168479</name>
</gene>
<dbReference type="AlphaFoldDB" id="A0A067QA58"/>
<evidence type="ECO:0000313" key="3">
    <source>
        <dbReference type="Proteomes" id="UP000027265"/>
    </source>
</evidence>
<dbReference type="Pfam" id="PF00753">
    <property type="entry name" value="Lactamase_B"/>
    <property type="match status" value="1"/>
</dbReference>
<dbReference type="InterPro" id="IPR052926">
    <property type="entry name" value="Metallo-beta-lactamase_dom"/>
</dbReference>
<feature type="domain" description="Metallo-beta-lactamase" evidence="1">
    <location>
        <begin position="79"/>
        <end position="194"/>
    </location>
</feature>
<dbReference type="InterPro" id="IPR036866">
    <property type="entry name" value="RibonucZ/Hydroxyglut_hydro"/>
</dbReference>
<dbReference type="Gene3D" id="3.60.15.10">
    <property type="entry name" value="Ribonuclease Z/Hydroxyacylglutathione hydrolase-like"/>
    <property type="match status" value="1"/>
</dbReference>
<evidence type="ECO:0000313" key="2">
    <source>
        <dbReference type="EMBL" id="KDQ63055.1"/>
    </source>
</evidence>
<dbReference type="Proteomes" id="UP000027265">
    <property type="component" value="Unassembled WGS sequence"/>
</dbReference>
<dbReference type="InterPro" id="IPR041712">
    <property type="entry name" value="DHPS-like_MBL-fold"/>
</dbReference>
<dbReference type="EMBL" id="KL197710">
    <property type="protein sequence ID" value="KDQ63055.1"/>
    <property type="molecule type" value="Genomic_DNA"/>
</dbReference>
<dbReference type="GO" id="GO:0016740">
    <property type="term" value="F:transferase activity"/>
    <property type="evidence" value="ECO:0007669"/>
    <property type="project" value="TreeGrafter"/>
</dbReference>
<dbReference type="PANTHER" id="PTHR13754">
    <property type="entry name" value="METALLO-BETA-LACTAMASE SUPERFAMILY PROTEIN"/>
    <property type="match status" value="1"/>
</dbReference>
<dbReference type="InterPro" id="IPR001279">
    <property type="entry name" value="Metallo-B-lactamas"/>
</dbReference>
<name>A0A067QA58_9AGAM</name>
<dbReference type="HOGENOM" id="CLU_036012_2_0_1"/>
<reference evidence="3" key="1">
    <citation type="journal article" date="2014" name="Proc. Natl. Acad. Sci. U.S.A.">
        <title>Extensive sampling of basidiomycete genomes demonstrates inadequacy of the white-rot/brown-rot paradigm for wood decay fungi.</title>
        <authorList>
            <person name="Riley R."/>
            <person name="Salamov A.A."/>
            <person name="Brown D.W."/>
            <person name="Nagy L.G."/>
            <person name="Floudas D."/>
            <person name="Held B.W."/>
            <person name="Levasseur A."/>
            <person name="Lombard V."/>
            <person name="Morin E."/>
            <person name="Otillar R."/>
            <person name="Lindquist E.A."/>
            <person name="Sun H."/>
            <person name="LaButti K.M."/>
            <person name="Schmutz J."/>
            <person name="Jabbour D."/>
            <person name="Luo H."/>
            <person name="Baker S.E."/>
            <person name="Pisabarro A.G."/>
            <person name="Walton J.D."/>
            <person name="Blanchette R.A."/>
            <person name="Henrissat B."/>
            <person name="Martin F."/>
            <person name="Cullen D."/>
            <person name="Hibbett D.S."/>
            <person name="Grigoriev I.V."/>
        </authorList>
    </citation>
    <scope>NUCLEOTIDE SEQUENCE [LARGE SCALE GENOMIC DNA]</scope>
    <source>
        <strain evidence="3">MUCL 33604</strain>
    </source>
</reference>
<sequence>MTAERDLVRVDHLTITFLVDNTIEWMTKLPPGFRHELRHRIMDDPKVDTRTGLPFVDLESYCCGAHGFSALIETSIGGEDKQYTLFDTGPDSRSLVRNVQGMKTPVDKIGCVVLSHWHSDHSGGLLSFLRYRREYMAKEQISETGQIVIDLHPDRPLARGISPPPFDRVMARLPDDPTFEEIETAGGTVQLNKVGHLVARGTVYVSGEIPRVTSYEAGIPGAKRWFEEAGTGRWEAEPHVMDERYALIDVLGKGLVIFTACSHAGVVNVCRDAVTRFNRPIHMVIGGLHLAGPEFEPRIGPTTKFFSTDLRPSPTYVLPMHCTGFAAKVALREALGDGCVPAGTGIKVDVKGDRDFDPRLPPPVMV</sequence>
<dbReference type="STRING" id="933084.A0A067QA58"/>
<evidence type="ECO:0000259" key="1">
    <source>
        <dbReference type="Pfam" id="PF00753"/>
    </source>
</evidence>